<dbReference type="RefSeq" id="WP_223928733.1">
    <property type="nucleotide sequence ID" value="NZ_BPTU01000002.1"/>
</dbReference>
<evidence type="ECO:0000313" key="1">
    <source>
        <dbReference type="EMBL" id="GJG59495.1"/>
    </source>
</evidence>
<dbReference type="EMBL" id="BPUB01000002">
    <property type="protein sequence ID" value="GJG59495.1"/>
    <property type="molecule type" value="Genomic_DNA"/>
</dbReference>
<dbReference type="GeneID" id="72466462"/>
<reference evidence="1" key="1">
    <citation type="journal article" date="2022" name="Int. J. Syst. Evol. Microbiol.">
        <title>Prevotella lacticifex sp. nov., isolated from the rumen of cows.</title>
        <authorList>
            <person name="Shinkai T."/>
            <person name="Ikeyama N."/>
            <person name="Kumagai M."/>
            <person name="Ohmori H."/>
            <person name="Sakamoto M."/>
            <person name="Ohkuma M."/>
            <person name="Mitsumori M."/>
        </authorList>
    </citation>
    <scope>NUCLEOTIDE SEQUENCE</scope>
    <source>
        <strain evidence="1">R5076</strain>
    </source>
</reference>
<keyword evidence="2" id="KW-1185">Reference proteome</keyword>
<evidence type="ECO:0000313" key="2">
    <source>
        <dbReference type="Proteomes" id="UP000825483"/>
    </source>
</evidence>
<organism evidence="1 2">
    <name type="scientific">Prevotella lacticifex</name>
    <dbReference type="NCBI Taxonomy" id="2854755"/>
    <lineage>
        <taxon>Bacteria</taxon>
        <taxon>Pseudomonadati</taxon>
        <taxon>Bacteroidota</taxon>
        <taxon>Bacteroidia</taxon>
        <taxon>Bacteroidales</taxon>
        <taxon>Prevotellaceae</taxon>
        <taxon>Prevotella</taxon>
    </lineage>
</organism>
<proteinExistence type="predicted"/>
<dbReference type="AlphaFoldDB" id="A0A9R1CBI5"/>
<gene>
    <name evidence="1" type="ORF">PRLR5076_23460</name>
</gene>
<protein>
    <submittedName>
        <fullName evidence="1">Uncharacterized protein</fullName>
    </submittedName>
</protein>
<sequence length="90" mass="10110">MYRLCTIFWLAEPCSKHGRIKLRRALTTRNVRGDYTGFTRTVSRARQFGLTATLQLGKMKGQVKQADRTIENNDVVGGAAPSIQQKKLGK</sequence>
<name>A0A9R1CBI5_9BACT</name>
<comment type="caution">
    <text evidence="1">The sequence shown here is derived from an EMBL/GenBank/DDBJ whole genome shotgun (WGS) entry which is preliminary data.</text>
</comment>
<accession>A0A9R1CBI5</accession>
<dbReference type="Proteomes" id="UP000825483">
    <property type="component" value="Unassembled WGS sequence"/>
</dbReference>